<proteinExistence type="predicted"/>
<gene>
    <name evidence="1" type="ORF">GCM10011607_28500</name>
</gene>
<protein>
    <submittedName>
        <fullName evidence="1">Uncharacterized protein</fullName>
    </submittedName>
</protein>
<dbReference type="Proteomes" id="UP000617555">
    <property type="component" value="Unassembled WGS sequence"/>
</dbReference>
<evidence type="ECO:0000313" key="1">
    <source>
        <dbReference type="EMBL" id="GGB66120.1"/>
    </source>
</evidence>
<accession>A0ABQ1JH26</accession>
<name>A0ABQ1JH26_9GAMM</name>
<sequence length="61" mass="6859">MLPNDLVSLIKDELALRNMPDIEFKAMVDLMGSDDAPNDQIKITAITKKIKELEGNKDDSR</sequence>
<reference evidence="2" key="1">
    <citation type="journal article" date="2019" name="Int. J. Syst. Evol. Microbiol.">
        <title>The Global Catalogue of Microorganisms (GCM) 10K type strain sequencing project: providing services to taxonomists for standard genome sequencing and annotation.</title>
        <authorList>
            <consortium name="The Broad Institute Genomics Platform"/>
            <consortium name="The Broad Institute Genome Sequencing Center for Infectious Disease"/>
            <person name="Wu L."/>
            <person name="Ma J."/>
        </authorList>
    </citation>
    <scope>NUCLEOTIDE SEQUENCE [LARGE SCALE GENOMIC DNA]</scope>
    <source>
        <strain evidence="2">CGMCC 1.15339</strain>
    </source>
</reference>
<organism evidence="1 2">
    <name type="scientific">Shewanella inventionis</name>
    <dbReference type="NCBI Taxonomy" id="1738770"/>
    <lineage>
        <taxon>Bacteria</taxon>
        <taxon>Pseudomonadati</taxon>
        <taxon>Pseudomonadota</taxon>
        <taxon>Gammaproteobacteria</taxon>
        <taxon>Alteromonadales</taxon>
        <taxon>Shewanellaceae</taxon>
        <taxon>Shewanella</taxon>
    </lineage>
</organism>
<comment type="caution">
    <text evidence="1">The sequence shown here is derived from an EMBL/GenBank/DDBJ whole genome shotgun (WGS) entry which is preliminary data.</text>
</comment>
<keyword evidence="2" id="KW-1185">Reference proteome</keyword>
<dbReference type="RefSeq" id="WP_188740028.1">
    <property type="nucleotide sequence ID" value="NZ_BMII01000024.1"/>
</dbReference>
<dbReference type="EMBL" id="BMII01000024">
    <property type="protein sequence ID" value="GGB66120.1"/>
    <property type="molecule type" value="Genomic_DNA"/>
</dbReference>
<evidence type="ECO:0000313" key="2">
    <source>
        <dbReference type="Proteomes" id="UP000617555"/>
    </source>
</evidence>